<keyword evidence="3" id="KW-1185">Reference proteome</keyword>
<evidence type="ECO:0000313" key="2">
    <source>
        <dbReference type="EMBL" id="GLB34943.1"/>
    </source>
</evidence>
<organism evidence="2 3">
    <name type="scientific">Lyophyllum shimeji</name>
    <name type="common">Hon-shimeji</name>
    <name type="synonym">Tricholoma shimeji</name>
    <dbReference type="NCBI Taxonomy" id="47721"/>
    <lineage>
        <taxon>Eukaryota</taxon>
        <taxon>Fungi</taxon>
        <taxon>Dikarya</taxon>
        <taxon>Basidiomycota</taxon>
        <taxon>Agaricomycotina</taxon>
        <taxon>Agaricomycetes</taxon>
        <taxon>Agaricomycetidae</taxon>
        <taxon>Agaricales</taxon>
        <taxon>Tricholomatineae</taxon>
        <taxon>Lyophyllaceae</taxon>
        <taxon>Lyophyllum</taxon>
    </lineage>
</organism>
<gene>
    <name evidence="2" type="ORF">LshimejAT787_0205080</name>
</gene>
<evidence type="ECO:0000256" key="1">
    <source>
        <dbReference type="SAM" id="MobiDB-lite"/>
    </source>
</evidence>
<reference evidence="2" key="1">
    <citation type="submission" date="2022-07" db="EMBL/GenBank/DDBJ databases">
        <title>The genome of Lyophyllum shimeji provides insight into the initial evolution of ectomycorrhizal fungal genome.</title>
        <authorList>
            <person name="Kobayashi Y."/>
            <person name="Shibata T."/>
            <person name="Hirakawa H."/>
            <person name="Shigenobu S."/>
            <person name="Nishiyama T."/>
            <person name="Yamada A."/>
            <person name="Hasebe M."/>
            <person name="Kawaguchi M."/>
        </authorList>
    </citation>
    <scope>NUCLEOTIDE SEQUENCE</scope>
    <source>
        <strain evidence="2">AT787</strain>
    </source>
</reference>
<sequence>MNVRMRHSCGGVPSGFSPLVSHTKPLAWIDSMNMRWAGRESFWAEGTATYFHHHISTRRATTLYREMSTSHADADNHDDEQGFKVL</sequence>
<dbReference type="AlphaFoldDB" id="A0A9P3UIV3"/>
<protein>
    <submittedName>
        <fullName evidence="2">Uncharacterized protein</fullName>
    </submittedName>
</protein>
<name>A0A9P3UIV3_LYOSH</name>
<proteinExistence type="predicted"/>
<evidence type="ECO:0000313" key="3">
    <source>
        <dbReference type="Proteomes" id="UP001063166"/>
    </source>
</evidence>
<comment type="caution">
    <text evidence="2">The sequence shown here is derived from an EMBL/GenBank/DDBJ whole genome shotgun (WGS) entry which is preliminary data.</text>
</comment>
<accession>A0A9P3UIV3</accession>
<dbReference type="Proteomes" id="UP001063166">
    <property type="component" value="Unassembled WGS sequence"/>
</dbReference>
<dbReference type="EMBL" id="BRPK01000002">
    <property type="protein sequence ID" value="GLB34943.1"/>
    <property type="molecule type" value="Genomic_DNA"/>
</dbReference>
<feature type="compositionally biased region" description="Basic and acidic residues" evidence="1">
    <location>
        <begin position="72"/>
        <end position="86"/>
    </location>
</feature>
<feature type="region of interest" description="Disordered" evidence="1">
    <location>
        <begin position="67"/>
        <end position="86"/>
    </location>
</feature>